<dbReference type="OrthoDB" id="156518at2"/>
<dbReference type="AlphaFoldDB" id="A0A160T1K6"/>
<sequence>MVDRLPAANTGDESTVEWGLIGRVGLKALLLFVFLNVVFAAARPLDALGRVSLYNLLWPGRARLPYGEIPAEDYNLTLNNLPGMFAAHEWAQPKAADEYRVLLIGDSATWGWFLENRHTLAGQLNDLDLRAADGRRVVVYNLGYPVMSLTKDLLLLDAALERADPDLILWPVTLQSFARGRQLEHPLLHENAGYVRDLIARYGLALDPTDARFVDRGLGQETLVARRRDLADLLRLQSWGLAWAATGHDQAIPDPIPLRQSDLKADESWLDVAAPRPLTADDLAFDVLAAGISRAADVPVWLINEPMFISDGANSDIRYNSFYPRWAYDQYRQLLADQAAAAGWHYLDLWDAIPPDEFTDTPVHLTPAGTRLLAETVAGLIFRPPTE</sequence>
<name>A0A160T1K6_9CHLR</name>
<keyword evidence="1" id="KW-0472">Membrane</keyword>
<dbReference type="SUPFAM" id="SSF52266">
    <property type="entry name" value="SGNH hydrolase"/>
    <property type="match status" value="1"/>
</dbReference>
<keyword evidence="3" id="KW-1185">Reference proteome</keyword>
<protein>
    <recommendedName>
        <fullName evidence="4">SGNH hydrolase-type esterase domain-containing protein</fullName>
    </recommendedName>
</protein>
<evidence type="ECO:0000313" key="3">
    <source>
        <dbReference type="Proteomes" id="UP000215027"/>
    </source>
</evidence>
<gene>
    <name evidence="2" type="ORF">CFX0092_A0504</name>
</gene>
<feature type="transmembrane region" description="Helical" evidence="1">
    <location>
        <begin position="20"/>
        <end position="42"/>
    </location>
</feature>
<dbReference type="EMBL" id="LN890655">
    <property type="protein sequence ID" value="CUS02385.2"/>
    <property type="molecule type" value="Genomic_DNA"/>
</dbReference>
<dbReference type="Proteomes" id="UP000215027">
    <property type="component" value="Chromosome I"/>
</dbReference>
<keyword evidence="1" id="KW-0812">Transmembrane</keyword>
<dbReference type="InterPro" id="IPR036514">
    <property type="entry name" value="SGNH_hydro_sf"/>
</dbReference>
<keyword evidence="1" id="KW-1133">Transmembrane helix</keyword>
<proteinExistence type="predicted"/>
<dbReference type="Gene3D" id="3.40.50.1110">
    <property type="entry name" value="SGNH hydrolase"/>
    <property type="match status" value="1"/>
</dbReference>
<evidence type="ECO:0008006" key="4">
    <source>
        <dbReference type="Google" id="ProtNLM"/>
    </source>
</evidence>
<organism evidence="2 3">
    <name type="scientific">Candidatus Promineifilum breve</name>
    <dbReference type="NCBI Taxonomy" id="1806508"/>
    <lineage>
        <taxon>Bacteria</taxon>
        <taxon>Bacillati</taxon>
        <taxon>Chloroflexota</taxon>
        <taxon>Ardenticatenia</taxon>
        <taxon>Candidatus Promineifilales</taxon>
        <taxon>Candidatus Promineifilaceae</taxon>
        <taxon>Candidatus Promineifilum</taxon>
    </lineage>
</organism>
<dbReference type="KEGG" id="pbf:CFX0092_A0504"/>
<reference evidence="2" key="1">
    <citation type="submission" date="2016-01" db="EMBL/GenBank/DDBJ databases">
        <authorList>
            <person name="Mcilroy J.S."/>
            <person name="Karst M S."/>
            <person name="Albertsen M."/>
        </authorList>
    </citation>
    <scope>NUCLEOTIDE SEQUENCE</scope>
    <source>
        <strain evidence="2">Cfx-K</strain>
    </source>
</reference>
<evidence type="ECO:0000256" key="1">
    <source>
        <dbReference type="SAM" id="Phobius"/>
    </source>
</evidence>
<dbReference type="RefSeq" id="WP_095042002.1">
    <property type="nucleotide sequence ID" value="NZ_LN890655.1"/>
</dbReference>
<accession>A0A160T1K6</accession>
<evidence type="ECO:0000313" key="2">
    <source>
        <dbReference type="EMBL" id="CUS02385.2"/>
    </source>
</evidence>